<accession>A0A2M7AW11</accession>
<dbReference type="PANTHER" id="PTHR23133:SF2">
    <property type="entry name" value="IMIDAZOLEGLYCEROL-PHOSPHATE DEHYDRATASE"/>
    <property type="match status" value="1"/>
</dbReference>
<evidence type="ECO:0000256" key="3">
    <source>
        <dbReference type="ARBA" id="ARBA00023102"/>
    </source>
</evidence>
<dbReference type="SUPFAM" id="SSF54211">
    <property type="entry name" value="Ribosomal protein S5 domain 2-like"/>
    <property type="match status" value="2"/>
</dbReference>
<reference evidence="6" key="1">
    <citation type="submission" date="2017-09" db="EMBL/GenBank/DDBJ databases">
        <title>Depth-based differentiation of microbial function through sediment-hosted aquifers and enrichment of novel symbionts in the deep terrestrial subsurface.</title>
        <authorList>
            <person name="Probst A.J."/>
            <person name="Ladd B."/>
            <person name="Jarett J.K."/>
            <person name="Geller-Mcgrath D.E."/>
            <person name="Sieber C.M.K."/>
            <person name="Emerson J.B."/>
            <person name="Anantharaman K."/>
            <person name="Thomas B.C."/>
            <person name="Malmstrom R."/>
            <person name="Stieglmeier M."/>
            <person name="Klingl A."/>
            <person name="Woyke T."/>
            <person name="Ryan C.M."/>
            <person name="Banfield J.F."/>
        </authorList>
    </citation>
    <scope>NUCLEOTIDE SEQUENCE [LARGE SCALE GENOMIC DNA]</scope>
</reference>
<keyword evidence="4" id="KW-0456">Lyase</keyword>
<organism evidence="5 6">
    <name type="scientific">Candidatus Portnoybacteria bacterium CG06_land_8_20_14_3_00_39_12</name>
    <dbReference type="NCBI Taxonomy" id="1974809"/>
    <lineage>
        <taxon>Bacteria</taxon>
        <taxon>Candidatus Portnoyibacteriota</taxon>
    </lineage>
</organism>
<name>A0A2M7AW11_9BACT</name>
<comment type="pathway">
    <text evidence="1">Amino-acid biosynthesis; L-histidine biosynthesis; L-histidine from 5-phospho-alpha-D-ribose 1-diphosphate: step 6/9.</text>
</comment>
<keyword evidence="3" id="KW-0368">Histidine biosynthesis</keyword>
<dbReference type="InterPro" id="IPR020568">
    <property type="entry name" value="Ribosomal_Su5_D2-typ_SF"/>
</dbReference>
<proteinExistence type="predicted"/>
<evidence type="ECO:0000256" key="4">
    <source>
        <dbReference type="ARBA" id="ARBA00023239"/>
    </source>
</evidence>
<dbReference type="Gene3D" id="3.30.230.40">
    <property type="entry name" value="Imidazole glycerol phosphate dehydratase, domain 1"/>
    <property type="match status" value="2"/>
</dbReference>
<dbReference type="InterPro" id="IPR000807">
    <property type="entry name" value="ImidazoleglycerolP_deHydtase"/>
</dbReference>
<dbReference type="GO" id="GO:0004424">
    <property type="term" value="F:imidazoleglycerol-phosphate dehydratase activity"/>
    <property type="evidence" value="ECO:0007669"/>
    <property type="project" value="InterPro"/>
</dbReference>
<comment type="caution">
    <text evidence="5">The sequence shown here is derived from an EMBL/GenBank/DDBJ whole genome shotgun (WGS) entry which is preliminary data.</text>
</comment>
<sequence length="205" mass="22400">MTERIGKKERKTAEVDIEIEIRLDGSGEYDISLATDGEEPDLGTGSLNLFKHLFAQIYHHGRMAGTIKGHGDIPHHLIEDVGICWGQALREALGERKGIERFQSLSVPFEGSLATVAIDLSGRGYSTLDFQDMDNKTLAGMAQHLFEGIASNAGLNIYGKVETVGTLRNDHHKLEAFCKAFGRSLHRATRISGPDAIPSTKGTLE</sequence>
<dbReference type="AlphaFoldDB" id="A0A2M7AW11"/>
<dbReference type="PANTHER" id="PTHR23133">
    <property type="entry name" value="IMIDAZOLEGLYCEROL-PHOSPHATE DEHYDRATASE HIS7"/>
    <property type="match status" value="1"/>
</dbReference>
<evidence type="ECO:0000256" key="2">
    <source>
        <dbReference type="ARBA" id="ARBA00022605"/>
    </source>
</evidence>
<dbReference type="InterPro" id="IPR038494">
    <property type="entry name" value="IGPD_sf"/>
</dbReference>
<dbReference type="GO" id="GO:0000105">
    <property type="term" value="P:L-histidine biosynthetic process"/>
    <property type="evidence" value="ECO:0007669"/>
    <property type="project" value="UniProtKB-KW"/>
</dbReference>
<dbReference type="FunFam" id="3.30.230.40:FF:000003">
    <property type="entry name" value="Imidazoleglycerol-phosphate dehydratase HisB"/>
    <property type="match status" value="1"/>
</dbReference>
<keyword evidence="2" id="KW-0028">Amino-acid biosynthesis</keyword>
<dbReference type="Proteomes" id="UP000228775">
    <property type="component" value="Unassembled WGS sequence"/>
</dbReference>
<evidence type="ECO:0000313" key="5">
    <source>
        <dbReference type="EMBL" id="PIU74811.1"/>
    </source>
</evidence>
<dbReference type="Pfam" id="PF00475">
    <property type="entry name" value="IGPD"/>
    <property type="match status" value="1"/>
</dbReference>
<evidence type="ECO:0000256" key="1">
    <source>
        <dbReference type="ARBA" id="ARBA00005047"/>
    </source>
</evidence>
<protein>
    <submittedName>
        <fullName evidence="5">Imidazoleglycerol-phosphate dehydratase</fullName>
    </submittedName>
</protein>
<evidence type="ECO:0000313" key="6">
    <source>
        <dbReference type="Proteomes" id="UP000228775"/>
    </source>
</evidence>
<gene>
    <name evidence="5" type="ORF">COS76_04125</name>
</gene>
<dbReference type="EMBL" id="PEVY01000086">
    <property type="protein sequence ID" value="PIU74811.1"/>
    <property type="molecule type" value="Genomic_DNA"/>
</dbReference>